<evidence type="ECO:0000313" key="1">
    <source>
        <dbReference type="EMBL" id="KAF7809009.1"/>
    </source>
</evidence>
<keyword evidence="2" id="KW-1185">Reference proteome</keyword>
<name>A0A834T405_9FABA</name>
<dbReference type="AlphaFoldDB" id="A0A834T405"/>
<organism evidence="1 2">
    <name type="scientific">Senna tora</name>
    <dbReference type="NCBI Taxonomy" id="362788"/>
    <lineage>
        <taxon>Eukaryota</taxon>
        <taxon>Viridiplantae</taxon>
        <taxon>Streptophyta</taxon>
        <taxon>Embryophyta</taxon>
        <taxon>Tracheophyta</taxon>
        <taxon>Spermatophyta</taxon>
        <taxon>Magnoliopsida</taxon>
        <taxon>eudicotyledons</taxon>
        <taxon>Gunneridae</taxon>
        <taxon>Pentapetalae</taxon>
        <taxon>rosids</taxon>
        <taxon>fabids</taxon>
        <taxon>Fabales</taxon>
        <taxon>Fabaceae</taxon>
        <taxon>Caesalpinioideae</taxon>
        <taxon>Cassia clade</taxon>
        <taxon>Senna</taxon>
    </lineage>
</organism>
<proteinExistence type="predicted"/>
<protein>
    <submittedName>
        <fullName evidence="1">Uncharacterized protein</fullName>
    </submittedName>
</protein>
<evidence type="ECO:0000313" key="2">
    <source>
        <dbReference type="Proteomes" id="UP000634136"/>
    </source>
</evidence>
<dbReference type="Proteomes" id="UP000634136">
    <property type="component" value="Unassembled WGS sequence"/>
</dbReference>
<dbReference type="EMBL" id="JAAIUW010000011">
    <property type="protein sequence ID" value="KAF7809009.1"/>
    <property type="molecule type" value="Genomic_DNA"/>
</dbReference>
<reference evidence="1" key="1">
    <citation type="submission" date="2020-09" db="EMBL/GenBank/DDBJ databases">
        <title>Genome-Enabled Discovery of Anthraquinone Biosynthesis in Senna tora.</title>
        <authorList>
            <person name="Kang S.-H."/>
            <person name="Pandey R.P."/>
            <person name="Lee C.-M."/>
            <person name="Sim J.-S."/>
            <person name="Jeong J.-T."/>
            <person name="Choi B.-S."/>
            <person name="Jung M."/>
            <person name="Ginzburg D."/>
            <person name="Zhao K."/>
            <person name="Won S.Y."/>
            <person name="Oh T.-J."/>
            <person name="Yu Y."/>
            <person name="Kim N.-H."/>
            <person name="Lee O.R."/>
            <person name="Lee T.-H."/>
            <person name="Bashyal P."/>
            <person name="Kim T.-S."/>
            <person name="Lee W.-H."/>
            <person name="Kawkins C."/>
            <person name="Kim C.-K."/>
            <person name="Kim J.S."/>
            <person name="Ahn B.O."/>
            <person name="Rhee S.Y."/>
            <person name="Sohng J.K."/>
        </authorList>
    </citation>
    <scope>NUCLEOTIDE SEQUENCE</scope>
    <source>
        <tissue evidence="1">Leaf</tissue>
    </source>
</reference>
<comment type="caution">
    <text evidence="1">The sequence shown here is derived from an EMBL/GenBank/DDBJ whole genome shotgun (WGS) entry which is preliminary data.</text>
</comment>
<accession>A0A834T405</accession>
<gene>
    <name evidence="1" type="ORF">G2W53_035752</name>
</gene>
<sequence>MDPIQDTKCCFVNPTSNVQTWAKKLKPNLCPTRMSLPYGLFQPMNF</sequence>